<dbReference type="AlphaFoldDB" id="A0A6A5WUI1"/>
<keyword evidence="4" id="KW-1185">Reference proteome</keyword>
<evidence type="ECO:0000259" key="2">
    <source>
        <dbReference type="Pfam" id="PF06985"/>
    </source>
</evidence>
<name>A0A6A5WUI1_9PLEO</name>
<evidence type="ECO:0000256" key="1">
    <source>
        <dbReference type="SAM" id="Phobius"/>
    </source>
</evidence>
<keyword evidence="1" id="KW-0812">Transmembrane</keyword>
<feature type="transmembrane region" description="Helical" evidence="1">
    <location>
        <begin position="115"/>
        <end position="141"/>
    </location>
</feature>
<dbReference type="PANTHER" id="PTHR24148:SF64">
    <property type="entry name" value="HETEROKARYON INCOMPATIBILITY DOMAIN-CONTAINING PROTEIN"/>
    <property type="match status" value="1"/>
</dbReference>
<dbReference type="InterPro" id="IPR052895">
    <property type="entry name" value="HetReg/Transcr_Mod"/>
</dbReference>
<dbReference type="Pfam" id="PF06985">
    <property type="entry name" value="HET"/>
    <property type="match status" value="1"/>
</dbReference>
<dbReference type="Pfam" id="PF26639">
    <property type="entry name" value="Het-6_barrel"/>
    <property type="match status" value="1"/>
</dbReference>
<gene>
    <name evidence="3" type="ORF">P154DRAFT_483433</name>
</gene>
<dbReference type="PANTHER" id="PTHR24148">
    <property type="entry name" value="ANKYRIN REPEAT DOMAIN-CONTAINING PROTEIN 39 HOMOLOG-RELATED"/>
    <property type="match status" value="1"/>
</dbReference>
<protein>
    <recommendedName>
        <fullName evidence="2">Heterokaryon incompatibility domain-containing protein</fullName>
    </recommendedName>
</protein>
<evidence type="ECO:0000313" key="4">
    <source>
        <dbReference type="Proteomes" id="UP000799779"/>
    </source>
</evidence>
<sequence length="497" mass="55836">MTVIYQQASSVISWLGEATDDSDEAVNLIQKFGSIARAYLHNEMPDHLTPNQKISYSIHRPYQHWREFLEEYYDFSVNGQNLIAIWKLLGRPYWTRVWMVQELVGGGLLKDSRGVLVCGSASVGMIPFVCLCMLIVSGVALTNGEYPRKGSLVEPGRTFDLMGHPQGFVMWEAAMTCALGQQGNRSLTHLIKATSRLKATDSRDKIYAFVGMAQDKYQSFPVDYSKPLRNVLTDFVKFMVKADGNLDILLGNRFQTKRDEPSWTPELFQPEHGWVPGFAQFRADGGTPLTVDFEEGNDSLRVKGILVGEVKKVIGPEVLPESGIRMYPTDHDDEPSEYTKGILTFAKSLTAPGEQEMFWRTLILNHNYQGTLMGTYPAPADFGQMADVLFFGKPPSQEYIDGSQLNLGLHEFIAPLRKSWERTRWNRCFFTTEDGGMGIGPFCVKPGDIVVVLFGAEMALILREEDSGYKLIGDAYVHGIMHGELVGKRDPQLFTLR</sequence>
<dbReference type="InterPro" id="IPR010730">
    <property type="entry name" value="HET"/>
</dbReference>
<evidence type="ECO:0000313" key="3">
    <source>
        <dbReference type="EMBL" id="KAF2005453.1"/>
    </source>
</evidence>
<accession>A0A6A5WUI1</accession>
<keyword evidence="1" id="KW-1133">Transmembrane helix</keyword>
<dbReference type="OrthoDB" id="2157530at2759"/>
<organism evidence="3 4">
    <name type="scientific">Amniculicola lignicola CBS 123094</name>
    <dbReference type="NCBI Taxonomy" id="1392246"/>
    <lineage>
        <taxon>Eukaryota</taxon>
        <taxon>Fungi</taxon>
        <taxon>Dikarya</taxon>
        <taxon>Ascomycota</taxon>
        <taxon>Pezizomycotina</taxon>
        <taxon>Dothideomycetes</taxon>
        <taxon>Pleosporomycetidae</taxon>
        <taxon>Pleosporales</taxon>
        <taxon>Amniculicolaceae</taxon>
        <taxon>Amniculicola</taxon>
    </lineage>
</organism>
<feature type="domain" description="Heterokaryon incompatibility" evidence="2">
    <location>
        <begin position="1"/>
        <end position="102"/>
    </location>
</feature>
<keyword evidence="1" id="KW-0472">Membrane</keyword>
<dbReference type="Proteomes" id="UP000799779">
    <property type="component" value="Unassembled WGS sequence"/>
</dbReference>
<dbReference type="EMBL" id="ML977563">
    <property type="protein sequence ID" value="KAF2005453.1"/>
    <property type="molecule type" value="Genomic_DNA"/>
</dbReference>
<proteinExistence type="predicted"/>
<reference evidence="3" key="1">
    <citation type="journal article" date="2020" name="Stud. Mycol.">
        <title>101 Dothideomycetes genomes: a test case for predicting lifestyles and emergence of pathogens.</title>
        <authorList>
            <person name="Haridas S."/>
            <person name="Albert R."/>
            <person name="Binder M."/>
            <person name="Bloem J."/>
            <person name="Labutti K."/>
            <person name="Salamov A."/>
            <person name="Andreopoulos B."/>
            <person name="Baker S."/>
            <person name="Barry K."/>
            <person name="Bills G."/>
            <person name="Bluhm B."/>
            <person name="Cannon C."/>
            <person name="Castanera R."/>
            <person name="Culley D."/>
            <person name="Daum C."/>
            <person name="Ezra D."/>
            <person name="Gonzalez J."/>
            <person name="Henrissat B."/>
            <person name="Kuo A."/>
            <person name="Liang C."/>
            <person name="Lipzen A."/>
            <person name="Lutzoni F."/>
            <person name="Magnuson J."/>
            <person name="Mondo S."/>
            <person name="Nolan M."/>
            <person name="Ohm R."/>
            <person name="Pangilinan J."/>
            <person name="Park H.-J."/>
            <person name="Ramirez L."/>
            <person name="Alfaro M."/>
            <person name="Sun H."/>
            <person name="Tritt A."/>
            <person name="Yoshinaga Y."/>
            <person name="Zwiers L.-H."/>
            <person name="Turgeon B."/>
            <person name="Goodwin S."/>
            <person name="Spatafora J."/>
            <person name="Crous P."/>
            <person name="Grigoriev I."/>
        </authorList>
    </citation>
    <scope>NUCLEOTIDE SEQUENCE</scope>
    <source>
        <strain evidence="3">CBS 123094</strain>
    </source>
</reference>